<evidence type="ECO:0008006" key="4">
    <source>
        <dbReference type="Google" id="ProtNLM"/>
    </source>
</evidence>
<dbReference type="AlphaFoldDB" id="A4G6G3"/>
<evidence type="ECO:0000313" key="3">
    <source>
        <dbReference type="Proteomes" id="UP000006697"/>
    </source>
</evidence>
<keyword evidence="3" id="KW-1185">Reference proteome</keyword>
<dbReference type="InterPro" id="IPR012902">
    <property type="entry name" value="N_methyl_site"/>
</dbReference>
<dbReference type="STRING" id="204773.HEAR1951"/>
<sequence>MQNLPGFRTKCVDRQRGFTLLELMVVACVVAVLATVLLNRVRFYQKAAEKTAVEQTVGVLQSALQLRVASLILSNRLGEAADLAQQNPMLWLAQKPNNYAGEYFDQLPEGDVSGRWYFDLKERTLVYFVHNAAKDEEGALPQLRFKTNLLLAASSFPVAERPVSGKAIEGVVLEQIVPYVWD</sequence>
<dbReference type="KEGG" id="har:HEAR1951"/>
<keyword evidence="1" id="KW-0472">Membrane</keyword>
<gene>
    <name evidence="2" type="ordered locus">HEAR1951</name>
</gene>
<reference evidence="2 3" key="1">
    <citation type="journal article" date="2007" name="PLoS Genet.">
        <title>A tale of two oxidation states: bacterial colonization of arsenic-rich environments.</title>
        <authorList>
            <person name="Muller D."/>
            <person name="Medigue C."/>
            <person name="Koechler S."/>
            <person name="Barbe V."/>
            <person name="Barakat M."/>
            <person name="Talla E."/>
            <person name="Bonnefoy V."/>
            <person name="Krin E."/>
            <person name="Arsene-Ploetze F."/>
            <person name="Carapito C."/>
            <person name="Chandler M."/>
            <person name="Cournoyer B."/>
            <person name="Cruveiller S."/>
            <person name="Dossat C."/>
            <person name="Duval S."/>
            <person name="Heymann M."/>
            <person name="Leize E."/>
            <person name="Lieutaud A."/>
            <person name="Lievremont D."/>
            <person name="Makita Y."/>
            <person name="Mangenot S."/>
            <person name="Nitschke W."/>
            <person name="Ortet P."/>
            <person name="Perdrial N."/>
            <person name="Schoepp B."/>
            <person name="Siguier N."/>
            <person name="Simeonova D.D."/>
            <person name="Rouy Z."/>
            <person name="Segurens B."/>
            <person name="Turlin E."/>
            <person name="Vallenet D."/>
            <person name="Van Dorsselaer A."/>
            <person name="Weiss S."/>
            <person name="Weissenbach J."/>
            <person name="Lett M.C."/>
            <person name="Danchin A."/>
            <person name="Bertin P.N."/>
        </authorList>
    </citation>
    <scope>NUCLEOTIDE SEQUENCE [LARGE SCALE GENOMIC DNA]</scope>
    <source>
        <strain evidence="3">ULPAs1</strain>
    </source>
</reference>
<dbReference type="Gene3D" id="3.30.700.10">
    <property type="entry name" value="Glycoprotein, Type 4 Pilin"/>
    <property type="match status" value="1"/>
</dbReference>
<dbReference type="HOGENOM" id="CLU_1480121_0_0_4"/>
<keyword evidence="1" id="KW-0812">Transmembrane</keyword>
<dbReference type="EMBL" id="CU207211">
    <property type="protein sequence ID" value="CAL62100.1"/>
    <property type="molecule type" value="Genomic_DNA"/>
</dbReference>
<dbReference type="InterPro" id="IPR045584">
    <property type="entry name" value="Pilin-like"/>
</dbReference>
<proteinExistence type="predicted"/>
<accession>A4G6G3</accession>
<dbReference type="NCBIfam" id="TIGR02532">
    <property type="entry name" value="IV_pilin_GFxxxE"/>
    <property type="match status" value="1"/>
</dbReference>
<dbReference type="SUPFAM" id="SSF54523">
    <property type="entry name" value="Pili subunits"/>
    <property type="match status" value="1"/>
</dbReference>
<protein>
    <recommendedName>
        <fullName evidence="4">General secretion pathway protein G</fullName>
    </recommendedName>
</protein>
<feature type="transmembrane region" description="Helical" evidence="1">
    <location>
        <begin position="20"/>
        <end position="38"/>
    </location>
</feature>
<dbReference type="eggNOG" id="COG2165">
    <property type="taxonomic scope" value="Bacteria"/>
</dbReference>
<dbReference type="Proteomes" id="UP000006697">
    <property type="component" value="Chromosome"/>
</dbReference>
<evidence type="ECO:0000313" key="2">
    <source>
        <dbReference type="EMBL" id="CAL62100.1"/>
    </source>
</evidence>
<dbReference type="Pfam" id="PF07963">
    <property type="entry name" value="N_methyl"/>
    <property type="match status" value="1"/>
</dbReference>
<organism evidence="2 3">
    <name type="scientific">Herminiimonas arsenicoxydans</name>
    <dbReference type="NCBI Taxonomy" id="204773"/>
    <lineage>
        <taxon>Bacteria</taxon>
        <taxon>Pseudomonadati</taxon>
        <taxon>Pseudomonadota</taxon>
        <taxon>Betaproteobacteria</taxon>
        <taxon>Burkholderiales</taxon>
        <taxon>Oxalobacteraceae</taxon>
        <taxon>Herminiimonas</taxon>
    </lineage>
</organism>
<name>A4G6G3_HERAR</name>
<evidence type="ECO:0000256" key="1">
    <source>
        <dbReference type="SAM" id="Phobius"/>
    </source>
</evidence>
<keyword evidence="1" id="KW-1133">Transmembrane helix</keyword>